<evidence type="ECO:0000313" key="2">
    <source>
        <dbReference type="Proteomes" id="UP000887581"/>
    </source>
</evidence>
<keyword evidence="1" id="KW-1133">Transmembrane helix</keyword>
<accession>A0A915PVV7</accession>
<name>A0A915PVV7_9BILA</name>
<keyword evidence="1" id="KW-0812">Transmembrane</keyword>
<sequence length="96" mass="11683">MLVWEWRRKWRQYIRNRQSPSRLTYQQLTKRYATVSFVLFVIGWHVTGYVVWRKIEKWRKDNPQEKVPLSKLPVKGFIELQEEEKALLSAGFEDGK</sequence>
<dbReference type="AlphaFoldDB" id="A0A915PVV7"/>
<dbReference type="WBParaSite" id="sdigi.contig296.g7181.t1">
    <property type="protein sequence ID" value="sdigi.contig296.g7181.t1"/>
    <property type="gene ID" value="sdigi.contig296.g7181"/>
</dbReference>
<feature type="transmembrane region" description="Helical" evidence="1">
    <location>
        <begin position="32"/>
        <end position="52"/>
    </location>
</feature>
<evidence type="ECO:0000256" key="1">
    <source>
        <dbReference type="SAM" id="Phobius"/>
    </source>
</evidence>
<keyword evidence="2" id="KW-1185">Reference proteome</keyword>
<keyword evidence="1" id="KW-0472">Membrane</keyword>
<evidence type="ECO:0000313" key="3">
    <source>
        <dbReference type="WBParaSite" id="sdigi.contig296.g7181.t1"/>
    </source>
</evidence>
<dbReference type="Proteomes" id="UP000887581">
    <property type="component" value="Unplaced"/>
</dbReference>
<protein>
    <submittedName>
        <fullName evidence="3">Uncharacterized protein</fullName>
    </submittedName>
</protein>
<proteinExistence type="predicted"/>
<organism evidence="2 3">
    <name type="scientific">Setaria digitata</name>
    <dbReference type="NCBI Taxonomy" id="48799"/>
    <lineage>
        <taxon>Eukaryota</taxon>
        <taxon>Metazoa</taxon>
        <taxon>Ecdysozoa</taxon>
        <taxon>Nematoda</taxon>
        <taxon>Chromadorea</taxon>
        <taxon>Rhabditida</taxon>
        <taxon>Spirurina</taxon>
        <taxon>Spiruromorpha</taxon>
        <taxon>Filarioidea</taxon>
        <taxon>Setariidae</taxon>
        <taxon>Setaria</taxon>
    </lineage>
</organism>
<reference evidence="3" key="1">
    <citation type="submission" date="2022-11" db="UniProtKB">
        <authorList>
            <consortium name="WormBaseParasite"/>
        </authorList>
    </citation>
    <scope>IDENTIFICATION</scope>
</reference>